<protein>
    <submittedName>
        <fullName evidence="13">Serine-arginine protein 55</fullName>
    </submittedName>
</protein>
<comment type="subcellular location">
    <subcellularLocation>
        <location evidence="1">Nucleus speckle</location>
    </subcellularLocation>
</comment>
<feature type="non-terminal residue" evidence="13">
    <location>
        <position position="1"/>
    </location>
</feature>
<name>A0A9Q0MWC8_9DIPT</name>
<dbReference type="InterPro" id="IPR012677">
    <property type="entry name" value="Nucleotide-bd_a/b_plait_sf"/>
</dbReference>
<dbReference type="PANTHER" id="PTHR23003">
    <property type="entry name" value="RNA RECOGNITION MOTIF RRM DOMAIN CONTAINING PROTEIN"/>
    <property type="match status" value="1"/>
</dbReference>
<feature type="compositionally biased region" description="Gly residues" evidence="11">
    <location>
        <begin position="184"/>
        <end position="193"/>
    </location>
</feature>
<dbReference type="GO" id="GO:0003729">
    <property type="term" value="F:mRNA binding"/>
    <property type="evidence" value="ECO:0007669"/>
    <property type="project" value="TreeGrafter"/>
</dbReference>
<dbReference type="GO" id="GO:0008380">
    <property type="term" value="P:RNA splicing"/>
    <property type="evidence" value="ECO:0007669"/>
    <property type="project" value="UniProtKB-KW"/>
</dbReference>
<feature type="compositionally biased region" description="Low complexity" evidence="11">
    <location>
        <begin position="449"/>
        <end position="460"/>
    </location>
</feature>
<comment type="similarity">
    <text evidence="2">Belongs to the splicing factor SR family.</text>
</comment>
<evidence type="ECO:0000256" key="2">
    <source>
        <dbReference type="ARBA" id="ARBA00010269"/>
    </source>
</evidence>
<feature type="region of interest" description="Disordered" evidence="11">
    <location>
        <begin position="64"/>
        <end position="97"/>
    </location>
</feature>
<evidence type="ECO:0000256" key="7">
    <source>
        <dbReference type="ARBA" id="ARBA00022884"/>
    </source>
</evidence>
<organism evidence="13 14">
    <name type="scientific">Pseudolycoriella hygida</name>
    <dbReference type="NCBI Taxonomy" id="35572"/>
    <lineage>
        <taxon>Eukaryota</taxon>
        <taxon>Metazoa</taxon>
        <taxon>Ecdysozoa</taxon>
        <taxon>Arthropoda</taxon>
        <taxon>Hexapoda</taxon>
        <taxon>Insecta</taxon>
        <taxon>Pterygota</taxon>
        <taxon>Neoptera</taxon>
        <taxon>Endopterygota</taxon>
        <taxon>Diptera</taxon>
        <taxon>Nematocera</taxon>
        <taxon>Sciaroidea</taxon>
        <taxon>Sciaridae</taxon>
        <taxon>Pseudolycoriella</taxon>
    </lineage>
</organism>
<feature type="domain" description="RRM" evidence="12">
    <location>
        <begin position="1"/>
        <end position="65"/>
    </location>
</feature>
<dbReference type="Proteomes" id="UP001151699">
    <property type="component" value="Chromosome X"/>
</dbReference>
<dbReference type="EMBL" id="WJQU01000003">
    <property type="protein sequence ID" value="KAJ6639143.1"/>
    <property type="molecule type" value="Genomic_DNA"/>
</dbReference>
<feature type="compositionally biased region" description="Basic and acidic residues" evidence="11">
    <location>
        <begin position="331"/>
        <end position="340"/>
    </location>
</feature>
<dbReference type="OrthoDB" id="6348293at2759"/>
<dbReference type="CDD" id="cd12600">
    <property type="entry name" value="RRM2_SRSF4_like"/>
    <property type="match status" value="1"/>
</dbReference>
<feature type="compositionally biased region" description="Basic residues" evidence="11">
    <location>
        <begin position="233"/>
        <end position="244"/>
    </location>
</feature>
<keyword evidence="3" id="KW-0678">Repressor</keyword>
<dbReference type="GO" id="GO:0016607">
    <property type="term" value="C:nuclear speck"/>
    <property type="evidence" value="ECO:0007669"/>
    <property type="project" value="UniProtKB-SubCell"/>
</dbReference>
<feature type="compositionally biased region" description="Polar residues" evidence="11">
    <location>
        <begin position="461"/>
        <end position="471"/>
    </location>
</feature>
<accession>A0A9Q0MWC8</accession>
<evidence type="ECO:0000256" key="11">
    <source>
        <dbReference type="SAM" id="MobiDB-lite"/>
    </source>
</evidence>
<keyword evidence="14" id="KW-1185">Reference proteome</keyword>
<evidence type="ECO:0000313" key="13">
    <source>
        <dbReference type="EMBL" id="KAJ6639143.1"/>
    </source>
</evidence>
<feature type="domain" description="RRM" evidence="12">
    <location>
        <begin position="109"/>
        <end position="177"/>
    </location>
</feature>
<dbReference type="SMART" id="SM00360">
    <property type="entry name" value="RRM"/>
    <property type="match status" value="2"/>
</dbReference>
<dbReference type="PANTHER" id="PTHR23003:SF51">
    <property type="entry name" value="SERINE-ARGININE PROTEIN 55"/>
    <property type="match status" value="1"/>
</dbReference>
<dbReference type="FunFam" id="3.30.70.330:FF:000028">
    <property type="entry name" value="Putative serine/arginine-rich splicing factor 4"/>
    <property type="match status" value="1"/>
</dbReference>
<dbReference type="GO" id="GO:0006397">
    <property type="term" value="P:mRNA processing"/>
    <property type="evidence" value="ECO:0007669"/>
    <property type="project" value="UniProtKB-KW"/>
</dbReference>
<dbReference type="Pfam" id="PF00076">
    <property type="entry name" value="RRM_1"/>
    <property type="match status" value="2"/>
</dbReference>
<evidence type="ECO:0000256" key="1">
    <source>
        <dbReference type="ARBA" id="ARBA00004324"/>
    </source>
</evidence>
<feature type="region of interest" description="Disordered" evidence="11">
    <location>
        <begin position="439"/>
        <end position="472"/>
    </location>
</feature>
<keyword evidence="4" id="KW-0597">Phosphoprotein</keyword>
<feature type="compositionally biased region" description="Basic and acidic residues" evidence="11">
    <location>
        <begin position="71"/>
        <end position="82"/>
    </location>
</feature>
<dbReference type="InterPro" id="IPR047190">
    <property type="entry name" value="RRM2_SRSF4/6"/>
</dbReference>
<proteinExistence type="inferred from homology"/>
<evidence type="ECO:0000256" key="3">
    <source>
        <dbReference type="ARBA" id="ARBA00022491"/>
    </source>
</evidence>
<evidence type="ECO:0000259" key="12">
    <source>
        <dbReference type="PROSITE" id="PS50102"/>
    </source>
</evidence>
<dbReference type="Gene3D" id="3.30.70.330">
    <property type="match status" value="2"/>
</dbReference>
<feature type="region of interest" description="Disordered" evidence="11">
    <location>
        <begin position="324"/>
        <end position="344"/>
    </location>
</feature>
<dbReference type="PROSITE" id="PS50102">
    <property type="entry name" value="RRM"/>
    <property type="match status" value="2"/>
</dbReference>
<evidence type="ECO:0000256" key="6">
    <source>
        <dbReference type="ARBA" id="ARBA00022737"/>
    </source>
</evidence>
<dbReference type="InterPro" id="IPR050374">
    <property type="entry name" value="RRT5_SRSF_SR"/>
</dbReference>
<reference evidence="13" key="1">
    <citation type="submission" date="2022-07" db="EMBL/GenBank/DDBJ databases">
        <authorList>
            <person name="Trinca V."/>
            <person name="Uliana J.V.C."/>
            <person name="Torres T.T."/>
            <person name="Ward R.J."/>
            <person name="Monesi N."/>
        </authorList>
    </citation>
    <scope>NUCLEOTIDE SEQUENCE</scope>
    <source>
        <strain evidence="13">HSMRA1968</strain>
        <tissue evidence="13">Whole embryos</tissue>
    </source>
</reference>
<dbReference type="SUPFAM" id="SSF54928">
    <property type="entry name" value="RNA-binding domain, RBD"/>
    <property type="match status" value="1"/>
</dbReference>
<dbReference type="GO" id="GO:0005737">
    <property type="term" value="C:cytoplasm"/>
    <property type="evidence" value="ECO:0007669"/>
    <property type="project" value="TreeGrafter"/>
</dbReference>
<dbReference type="CDD" id="cd12337">
    <property type="entry name" value="RRM1_SRSF4_like"/>
    <property type="match status" value="1"/>
</dbReference>
<evidence type="ECO:0000256" key="8">
    <source>
        <dbReference type="ARBA" id="ARBA00023187"/>
    </source>
</evidence>
<comment type="caution">
    <text evidence="13">The sequence shown here is derived from an EMBL/GenBank/DDBJ whole genome shotgun (WGS) entry which is preliminary data.</text>
</comment>
<feature type="compositionally biased region" description="Basic residues" evidence="11">
    <location>
        <begin position="194"/>
        <end position="224"/>
    </location>
</feature>
<keyword evidence="8" id="KW-0508">mRNA splicing</keyword>
<evidence type="ECO:0000256" key="5">
    <source>
        <dbReference type="ARBA" id="ARBA00022664"/>
    </source>
</evidence>
<evidence type="ECO:0000256" key="10">
    <source>
        <dbReference type="PROSITE-ProRule" id="PRU00176"/>
    </source>
</evidence>
<dbReference type="InterPro" id="IPR000504">
    <property type="entry name" value="RRM_dom"/>
</dbReference>
<evidence type="ECO:0000256" key="4">
    <source>
        <dbReference type="ARBA" id="ARBA00022553"/>
    </source>
</evidence>
<keyword evidence="9" id="KW-0539">Nucleus</keyword>
<feature type="region of interest" description="Disordered" evidence="11">
    <location>
        <begin position="179"/>
        <end position="249"/>
    </location>
</feature>
<keyword evidence="7 10" id="KW-0694">RNA-binding</keyword>
<feature type="non-terminal residue" evidence="13">
    <location>
        <position position="604"/>
    </location>
</feature>
<dbReference type="InterPro" id="IPR035979">
    <property type="entry name" value="RBD_domain_sf"/>
</dbReference>
<evidence type="ECO:0000256" key="9">
    <source>
        <dbReference type="ARBA" id="ARBA00023242"/>
    </source>
</evidence>
<sequence length="604" mass="68042">GLPYGVRERDLERFFKGYGRTREIFIKNGYAFVEFENYRDADDAVYELNGKKLLGERVRVEPTRGLPRSNRRYDGDRYEGRGRGGGGGRYGNDNRSSSRYYGPAFSTEFRVIVKNLSSRVDWKDLKDYMRQVGEVTYADAHKQRRNEGIVEFASVSDMKKAIEKLDDTELSGRRIQLIEDYHGGRSGGGAGRGAGRHSRSRSRSSSRSKSRSRSNQRGGNRSKSKSPAAAKGSRSRSRRHKSSHAFHADAQMQPKVTTWFMFSFRFQYAATRQINCPNFEMDKDVADLDELVSPHHVPAHLDQEESLSNLEKELAALDAIPVQPTAQQEHVTSDPEDSQHGRAVQPQKPLYYGAARLTFGQNADSNAEYFLRHNNGQYSSLEMAQYVFWTGDEEGVARAVEEFIQKGLMSRENAIKFLREISLGIEYLENSYANRAQNDQNAESVRGETVTTFKPTTPKTIRSTTSPSAKSIHNLPSLLKTNEISNEKTKDNDETSGRLRIADFLYAEYSLEEVIYQLAKVMFSQSLTRGSEQAQTALQRLTGFLESEGAHGRISPALQKKVLDVLLAALSDCLAEHPELVPIARIGLGNTFDELPNKHSLHKP</sequence>
<keyword evidence="5" id="KW-0507">mRNA processing</keyword>
<keyword evidence="6" id="KW-0677">Repeat</keyword>
<evidence type="ECO:0000313" key="14">
    <source>
        <dbReference type="Proteomes" id="UP001151699"/>
    </source>
</evidence>
<dbReference type="AlphaFoldDB" id="A0A9Q0MWC8"/>
<gene>
    <name evidence="13" type="primary">B52_1</name>
    <name evidence="13" type="ORF">Bhyg_11883</name>
</gene>